<feature type="region of interest" description="Disordered" evidence="1">
    <location>
        <begin position="122"/>
        <end position="142"/>
    </location>
</feature>
<sequence>MASLTPGILLKLLQHLDDKETKVAGQHRSALLQVISIVPSLDDDPWKSRGFYLRVSDSQHSAYVSVSEQDVELILSDKIQLGQFIHVTRLDSGSPVPVLRGLKPVPNRRPCVGDPKDLISSDFLTARNRPDPKRGKKNGEVKRVEVKTKINRVVLSEDVISRRQSIGNGKVDGLEMRRLSFDSVRRGWDRSPGEKNGAGATPRSKSKTGFPGSDSLPSVKKPSLDKVSTPRHSTVSISPLTSRNNIVSPRSVSKLTRKDVELIVSPRSVSKPTRKNLELIVSPRAVSKPARKDLELSQDKTLPCNLTKVALSFNNWSDSRISWSSLPSTVRDLGKEVTSSRNVAFLSAMHALEEAAAAEGVIQCMSMFAELCESSKKVPAGQLIEQFLNLHQYMQKAASLTKSLVMRTPEAKGNDKLCLQDPFPEICHNFTNKNAASWIQAAVDSELSKFCLFTKEDKNGNLDDEKSHHIILESTPKISEAENHSPVNKQSTKANGLSGPNSSRRSSVSKPKQHLPATTRRTNIEREEWSEGSGVKEAANLAEKLLSSSRAWFLNFLEDALSKGFGLDTVDGNSEIVDLLGQLKSVNQWLDDMLKLGNRIDKRVEGLKQKLYRFLLDHVDSSILGGK</sequence>
<feature type="domain" description="DUF6857" evidence="3">
    <location>
        <begin position="314"/>
        <end position="622"/>
    </location>
</feature>
<evidence type="ECO:0000259" key="2">
    <source>
        <dbReference type="Pfam" id="PF06075"/>
    </source>
</evidence>
<name>A0A6N2ATJ2_SOLCI</name>
<reference evidence="4" key="1">
    <citation type="submission" date="2019-05" db="EMBL/GenBank/DDBJ databases">
        <title>The de novo reference genome and transcriptome assemblies of the wild tomato species Solanum chilense.</title>
        <authorList>
            <person name="Stam R."/>
            <person name="Nosenko T."/>
            <person name="Hoerger A.C."/>
            <person name="Stephan W."/>
            <person name="Seidel M.A."/>
            <person name="Kuhn J.M.M."/>
            <person name="Haberer G."/>
            <person name="Tellier A."/>
        </authorList>
    </citation>
    <scope>NUCLEOTIDE SEQUENCE</scope>
    <source>
        <tissue evidence="4">Mature leaves</tissue>
    </source>
</reference>
<feature type="compositionally biased region" description="Low complexity" evidence="1">
    <location>
        <begin position="495"/>
        <end position="510"/>
    </location>
</feature>
<dbReference type="InterPro" id="IPR049172">
    <property type="entry name" value="DUF6857_pln"/>
</dbReference>
<protein>
    <recommendedName>
        <fullName evidence="5">DUF936 domain-containing protein</fullName>
    </recommendedName>
</protein>
<dbReference type="InterPro" id="IPR048297">
    <property type="entry name" value="DUF936_dom_pln"/>
</dbReference>
<feature type="region of interest" description="Disordered" evidence="1">
    <location>
        <begin position="185"/>
        <end position="237"/>
    </location>
</feature>
<dbReference type="PANTHER" id="PTHR31928">
    <property type="entry name" value="EXPRESSED PROTEIN"/>
    <property type="match status" value="1"/>
</dbReference>
<proteinExistence type="predicted"/>
<feature type="compositionally biased region" description="Polar residues" evidence="1">
    <location>
        <begin position="485"/>
        <end position="494"/>
    </location>
</feature>
<dbReference type="AlphaFoldDB" id="A0A6N2ATJ2"/>
<feature type="domain" description="DUF936" evidence="2">
    <location>
        <begin position="4"/>
        <end position="119"/>
    </location>
</feature>
<dbReference type="PANTHER" id="PTHR31928:SF7">
    <property type="entry name" value="FACTOR 1-DELTA, PUTATIVE (DUF936)-RELATED"/>
    <property type="match status" value="1"/>
</dbReference>
<accession>A0A6N2ATJ2</accession>
<dbReference type="Pfam" id="PF21647">
    <property type="entry name" value="DUF6857"/>
    <property type="match status" value="1"/>
</dbReference>
<evidence type="ECO:0000259" key="3">
    <source>
        <dbReference type="Pfam" id="PF21647"/>
    </source>
</evidence>
<gene>
    <name evidence="4" type="ORF">EJD97_022566</name>
</gene>
<feature type="compositionally biased region" description="Basic and acidic residues" evidence="1">
    <location>
        <begin position="128"/>
        <end position="142"/>
    </location>
</feature>
<comment type="caution">
    <text evidence="4">The sequence shown here is derived from an EMBL/GenBank/DDBJ whole genome shotgun (WGS) entry which is preliminary data.</text>
</comment>
<dbReference type="Pfam" id="PF06075">
    <property type="entry name" value="DUF936"/>
    <property type="match status" value="1"/>
</dbReference>
<feature type="region of interest" description="Disordered" evidence="1">
    <location>
        <begin position="475"/>
        <end position="533"/>
    </location>
</feature>
<dbReference type="EMBL" id="RXGB01007131">
    <property type="protein sequence ID" value="TMW85766.1"/>
    <property type="molecule type" value="Genomic_DNA"/>
</dbReference>
<evidence type="ECO:0000256" key="1">
    <source>
        <dbReference type="SAM" id="MobiDB-lite"/>
    </source>
</evidence>
<evidence type="ECO:0000313" key="4">
    <source>
        <dbReference type="EMBL" id="TMW85766.1"/>
    </source>
</evidence>
<evidence type="ECO:0008006" key="5">
    <source>
        <dbReference type="Google" id="ProtNLM"/>
    </source>
</evidence>
<organism evidence="4">
    <name type="scientific">Solanum chilense</name>
    <name type="common">Tomato</name>
    <name type="synonym">Lycopersicon chilense</name>
    <dbReference type="NCBI Taxonomy" id="4083"/>
    <lineage>
        <taxon>Eukaryota</taxon>
        <taxon>Viridiplantae</taxon>
        <taxon>Streptophyta</taxon>
        <taxon>Embryophyta</taxon>
        <taxon>Tracheophyta</taxon>
        <taxon>Spermatophyta</taxon>
        <taxon>Magnoliopsida</taxon>
        <taxon>eudicotyledons</taxon>
        <taxon>Gunneridae</taxon>
        <taxon>Pentapetalae</taxon>
        <taxon>asterids</taxon>
        <taxon>lamiids</taxon>
        <taxon>Solanales</taxon>
        <taxon>Solanaceae</taxon>
        <taxon>Solanoideae</taxon>
        <taxon>Solaneae</taxon>
        <taxon>Solanum</taxon>
        <taxon>Solanum subgen. Lycopersicon</taxon>
    </lineage>
</organism>
<dbReference type="InterPro" id="IPR010341">
    <property type="entry name" value="DUF936_pln"/>
</dbReference>